<dbReference type="GO" id="GO:0000160">
    <property type="term" value="P:phosphorelay signal transduction system"/>
    <property type="evidence" value="ECO:0007669"/>
    <property type="project" value="UniProtKB-KW"/>
</dbReference>
<feature type="transmembrane region" description="Helical" evidence="6">
    <location>
        <begin position="297"/>
        <end position="318"/>
    </location>
</feature>
<dbReference type="AlphaFoldDB" id="A0A7W6EWL9"/>
<sequence length="715" mass="76815">MRSRLSPATVMIGLVLAGLLAGAVLIQMAISRPWLALAFTADDSGIIHVTPASGVDGSAIVSGPIAAIRGSDGRRVAIEAGDLIEEPDTLATYAEMRRFFARQSMLEGVVSGRSVSIETAGARPAQQTTLAPARMRPISDLPAAFWVQMLVGLASFLIGGWVWALRRSDTAARLFALASLGILVFTFPAALYSTRELAIDGDLFRALSVMNHGGALLFGAAMIALLLRYPRPLVPARWLWAPFALFGAWWLGDSLQVFDGPPAGSHLPTMLEMLGIFFAAAGQYWRSRGDPAARAVVRWFGLSVAVGAGAFVFTVIAPSLVGLTPGLPQGYAFAFFLLIHIGMAIGVARYRLFDLDRWAFRILFYMTGAALLIAVDAALISWIALERAPAFGLALVMVGFLYLPLRDIIARKLFRRDGEIEASFQDILAIALAEGEVERMDRWRGLLDRVFQPLKIVAGQAVEASTVIEDGAALAIPATGPLPPLRLEHAMHGRRLFGSREQARASELCAMLSQAIASRFAHEQGAAEERQRITSDMHDNIGVQLLGALHSRDPVRKDELIRDTLADLREIINNSAGERLTLAELMADLRVEIADLLSSVGIGLVWQVDTQAELPPQAVAAMRSILREAVGNALRHAEATTVGIRLGDVASGLVLMVADDGNGFDPETAPAGNGLRNMRSRATALHGTMTVSRGAAMGMRGTVIEVRFPREGVAA</sequence>
<comment type="catalytic activity">
    <reaction evidence="1">
        <text>ATP + protein L-histidine = ADP + protein N-phospho-L-histidine.</text>
        <dbReference type="EC" id="2.7.13.3"/>
    </reaction>
</comment>
<feature type="transmembrane region" description="Helical" evidence="6">
    <location>
        <begin position="390"/>
        <end position="409"/>
    </location>
</feature>
<dbReference type="PROSITE" id="PS50109">
    <property type="entry name" value="HIS_KIN"/>
    <property type="match status" value="1"/>
</dbReference>
<feature type="transmembrane region" description="Helical" evidence="6">
    <location>
        <begin position="171"/>
        <end position="191"/>
    </location>
</feature>
<dbReference type="RefSeq" id="WP_183613249.1">
    <property type="nucleotide sequence ID" value="NZ_JACICY010000005.1"/>
</dbReference>
<keyword evidence="6" id="KW-0472">Membrane</keyword>
<name>A0A7W6EWL9_9SPHN</name>
<proteinExistence type="predicted"/>
<dbReference type="Proteomes" id="UP000562395">
    <property type="component" value="Unassembled WGS sequence"/>
</dbReference>
<evidence type="ECO:0000256" key="3">
    <source>
        <dbReference type="ARBA" id="ARBA00022679"/>
    </source>
</evidence>
<dbReference type="PANTHER" id="PTHR24421:SF10">
    <property type="entry name" value="NITRATE_NITRITE SENSOR PROTEIN NARQ"/>
    <property type="match status" value="1"/>
</dbReference>
<dbReference type="SUPFAM" id="SSF55874">
    <property type="entry name" value="ATPase domain of HSP90 chaperone/DNA topoisomerase II/histidine kinase"/>
    <property type="match status" value="1"/>
</dbReference>
<dbReference type="PANTHER" id="PTHR24421">
    <property type="entry name" value="NITRATE/NITRITE SENSOR PROTEIN NARX-RELATED"/>
    <property type="match status" value="1"/>
</dbReference>
<evidence type="ECO:0000256" key="1">
    <source>
        <dbReference type="ARBA" id="ARBA00000085"/>
    </source>
</evidence>
<evidence type="ECO:0000256" key="4">
    <source>
        <dbReference type="ARBA" id="ARBA00022777"/>
    </source>
</evidence>
<feature type="transmembrane region" description="Helical" evidence="6">
    <location>
        <begin position="362"/>
        <end position="384"/>
    </location>
</feature>
<evidence type="ECO:0000256" key="2">
    <source>
        <dbReference type="ARBA" id="ARBA00012438"/>
    </source>
</evidence>
<feature type="transmembrane region" description="Helical" evidence="6">
    <location>
        <begin position="234"/>
        <end position="251"/>
    </location>
</feature>
<dbReference type="GO" id="GO:0004673">
    <property type="term" value="F:protein histidine kinase activity"/>
    <property type="evidence" value="ECO:0007669"/>
    <property type="project" value="UniProtKB-EC"/>
</dbReference>
<comment type="caution">
    <text evidence="8">The sequence shown here is derived from an EMBL/GenBank/DDBJ whole genome shotgun (WGS) entry which is preliminary data.</text>
</comment>
<feature type="domain" description="Histidine kinase" evidence="7">
    <location>
        <begin position="622"/>
        <end position="712"/>
    </location>
</feature>
<keyword evidence="9" id="KW-1185">Reference proteome</keyword>
<dbReference type="Gene3D" id="3.30.565.10">
    <property type="entry name" value="Histidine kinase-like ATPase, C-terminal domain"/>
    <property type="match status" value="1"/>
</dbReference>
<keyword evidence="3" id="KW-0808">Transferase</keyword>
<gene>
    <name evidence="8" type="ORF">GGQ88_002261</name>
</gene>
<dbReference type="InterPro" id="IPR036890">
    <property type="entry name" value="HATPase_C_sf"/>
</dbReference>
<evidence type="ECO:0000313" key="8">
    <source>
        <dbReference type="EMBL" id="MBB3860989.1"/>
    </source>
</evidence>
<organism evidence="8 9">
    <name type="scientific">Novosphingobium hassiacum</name>
    <dbReference type="NCBI Taxonomy" id="173676"/>
    <lineage>
        <taxon>Bacteria</taxon>
        <taxon>Pseudomonadati</taxon>
        <taxon>Pseudomonadota</taxon>
        <taxon>Alphaproteobacteria</taxon>
        <taxon>Sphingomonadales</taxon>
        <taxon>Sphingomonadaceae</taxon>
        <taxon>Novosphingobium</taxon>
    </lineage>
</organism>
<dbReference type="SMART" id="SM00387">
    <property type="entry name" value="HATPase_c"/>
    <property type="match status" value="1"/>
</dbReference>
<accession>A0A7W6EWL9</accession>
<feature type="transmembrane region" description="Helical" evidence="6">
    <location>
        <begin position="263"/>
        <end position="285"/>
    </location>
</feature>
<feature type="transmembrane region" description="Helical" evidence="6">
    <location>
        <begin position="203"/>
        <end position="227"/>
    </location>
</feature>
<dbReference type="EC" id="2.7.13.3" evidence="2"/>
<reference evidence="8 9" key="1">
    <citation type="submission" date="2020-08" db="EMBL/GenBank/DDBJ databases">
        <title>Genomic Encyclopedia of Type Strains, Phase IV (KMG-IV): sequencing the most valuable type-strain genomes for metagenomic binning, comparative biology and taxonomic classification.</title>
        <authorList>
            <person name="Goeker M."/>
        </authorList>
    </citation>
    <scope>NUCLEOTIDE SEQUENCE [LARGE SCALE GENOMIC DNA]</scope>
    <source>
        <strain evidence="8 9">DSM 14552</strain>
    </source>
</reference>
<dbReference type="InterPro" id="IPR005467">
    <property type="entry name" value="His_kinase_dom"/>
</dbReference>
<dbReference type="InterPro" id="IPR003594">
    <property type="entry name" value="HATPase_dom"/>
</dbReference>
<feature type="transmembrane region" description="Helical" evidence="6">
    <location>
        <begin position="330"/>
        <end position="350"/>
    </location>
</feature>
<evidence type="ECO:0000259" key="7">
    <source>
        <dbReference type="PROSITE" id="PS50109"/>
    </source>
</evidence>
<dbReference type="Pfam" id="PF02518">
    <property type="entry name" value="HATPase_c"/>
    <property type="match status" value="1"/>
</dbReference>
<protein>
    <recommendedName>
        <fullName evidence="2">histidine kinase</fullName>
        <ecNumber evidence="2">2.7.13.3</ecNumber>
    </recommendedName>
</protein>
<evidence type="ECO:0000256" key="6">
    <source>
        <dbReference type="SAM" id="Phobius"/>
    </source>
</evidence>
<evidence type="ECO:0000256" key="5">
    <source>
        <dbReference type="ARBA" id="ARBA00023012"/>
    </source>
</evidence>
<dbReference type="EMBL" id="JACICY010000005">
    <property type="protein sequence ID" value="MBB3860989.1"/>
    <property type="molecule type" value="Genomic_DNA"/>
</dbReference>
<keyword evidence="6" id="KW-0812">Transmembrane</keyword>
<dbReference type="CDD" id="cd16917">
    <property type="entry name" value="HATPase_UhpB-NarQ-NarX-like"/>
    <property type="match status" value="1"/>
</dbReference>
<keyword evidence="5" id="KW-0902">Two-component regulatory system</keyword>
<keyword evidence="6" id="KW-1133">Transmembrane helix</keyword>
<feature type="transmembrane region" description="Helical" evidence="6">
    <location>
        <begin position="143"/>
        <end position="164"/>
    </location>
</feature>
<dbReference type="InterPro" id="IPR050482">
    <property type="entry name" value="Sensor_HK_TwoCompSys"/>
</dbReference>
<evidence type="ECO:0000313" key="9">
    <source>
        <dbReference type="Proteomes" id="UP000562395"/>
    </source>
</evidence>
<keyword evidence="4 8" id="KW-0418">Kinase</keyword>